<gene>
    <name evidence="2" type="ORF">QFZ53_003631</name>
</gene>
<evidence type="ECO:0000313" key="2">
    <source>
        <dbReference type="EMBL" id="MDQ0649435.1"/>
    </source>
</evidence>
<keyword evidence="1" id="KW-0472">Membrane</keyword>
<keyword evidence="3" id="KW-1185">Reference proteome</keyword>
<dbReference type="AlphaFoldDB" id="A0AAW8F110"/>
<dbReference type="EMBL" id="JAUSXV010000001">
    <property type="protein sequence ID" value="MDQ0649435.1"/>
    <property type="molecule type" value="Genomic_DNA"/>
</dbReference>
<name>A0AAW8F110_9MICO</name>
<organism evidence="2 3">
    <name type="scientific">Microbacterium natoriense</name>
    <dbReference type="NCBI Taxonomy" id="284570"/>
    <lineage>
        <taxon>Bacteria</taxon>
        <taxon>Bacillati</taxon>
        <taxon>Actinomycetota</taxon>
        <taxon>Actinomycetes</taxon>
        <taxon>Micrococcales</taxon>
        <taxon>Microbacteriaceae</taxon>
        <taxon>Microbacterium</taxon>
    </lineage>
</organism>
<evidence type="ECO:0008006" key="4">
    <source>
        <dbReference type="Google" id="ProtNLM"/>
    </source>
</evidence>
<protein>
    <recommendedName>
        <fullName evidence="4">DUF1049 domain-containing protein</fullName>
    </recommendedName>
</protein>
<reference evidence="2 3" key="1">
    <citation type="submission" date="2023-07" db="EMBL/GenBank/DDBJ databases">
        <title>Comparative genomics of wheat-associated soil bacteria to identify genetic determinants of phenazine resistance.</title>
        <authorList>
            <person name="Mouncey N."/>
        </authorList>
    </citation>
    <scope>NUCLEOTIDE SEQUENCE [LARGE SCALE GENOMIC DNA]</scope>
    <source>
        <strain evidence="2 3">W4I9-1</strain>
    </source>
</reference>
<keyword evidence="1" id="KW-0812">Transmembrane</keyword>
<feature type="transmembrane region" description="Helical" evidence="1">
    <location>
        <begin position="34"/>
        <end position="55"/>
    </location>
</feature>
<sequence length="120" mass="12323">MSSDLAGVEYAAITPAASTPELPSTAPTPPRTRWAAIIWGAIFAAIAVVAIGLLADGRRSDDVSDWILSLTPASITAMALLALGGIVLICGAIGLIRRVQRRAAASWSPSQRGVDGDTLA</sequence>
<feature type="transmembrane region" description="Helical" evidence="1">
    <location>
        <begin position="75"/>
        <end position="96"/>
    </location>
</feature>
<comment type="caution">
    <text evidence="2">The sequence shown here is derived from an EMBL/GenBank/DDBJ whole genome shotgun (WGS) entry which is preliminary data.</text>
</comment>
<accession>A0AAW8F110</accession>
<evidence type="ECO:0000256" key="1">
    <source>
        <dbReference type="SAM" id="Phobius"/>
    </source>
</evidence>
<proteinExistence type="predicted"/>
<evidence type="ECO:0000313" key="3">
    <source>
        <dbReference type="Proteomes" id="UP001244427"/>
    </source>
</evidence>
<keyword evidence="1" id="KW-1133">Transmembrane helix</keyword>
<dbReference type="RefSeq" id="WP_307298764.1">
    <property type="nucleotide sequence ID" value="NZ_JAUSXV010000001.1"/>
</dbReference>
<dbReference type="Proteomes" id="UP001244427">
    <property type="component" value="Unassembled WGS sequence"/>
</dbReference>